<evidence type="ECO:0000313" key="2">
    <source>
        <dbReference type="EMBL" id="MDQ1207266.1"/>
    </source>
</evidence>
<accession>A0ABU0US29</accession>
<evidence type="ECO:0000256" key="1">
    <source>
        <dbReference type="SAM" id="Phobius"/>
    </source>
</evidence>
<evidence type="ECO:0000313" key="3">
    <source>
        <dbReference type="Proteomes" id="UP001233360"/>
    </source>
</evidence>
<gene>
    <name evidence="2" type="ORF">QE380_000189</name>
</gene>
<comment type="caution">
    <text evidence="2">The sequence shown here is derived from an EMBL/GenBank/DDBJ whole genome shotgun (WGS) entry which is preliminary data.</text>
</comment>
<keyword evidence="3" id="KW-1185">Reference proteome</keyword>
<reference evidence="2 3" key="1">
    <citation type="submission" date="2023-07" db="EMBL/GenBank/DDBJ databases">
        <title>Functional and genomic diversity of the sorghum phyllosphere microbiome.</title>
        <authorList>
            <person name="Shade A."/>
        </authorList>
    </citation>
    <scope>NUCLEOTIDE SEQUENCE [LARGE SCALE GENOMIC DNA]</scope>
    <source>
        <strain evidence="2 3">SORGH_AS_0887</strain>
    </source>
</reference>
<protein>
    <submittedName>
        <fullName evidence="2">Uncharacterized protein</fullName>
    </submittedName>
</protein>
<keyword evidence="1" id="KW-0472">Membrane</keyword>
<sequence length="49" mass="5330">MIYFFCVLLFVALVCGKADGMGAFALAIVDLALIAAILFLWCADKKVFL</sequence>
<organism evidence="2 3">
    <name type="scientific">Acinetobacter baylyi</name>
    <dbReference type="NCBI Taxonomy" id="202950"/>
    <lineage>
        <taxon>Bacteria</taxon>
        <taxon>Pseudomonadati</taxon>
        <taxon>Pseudomonadota</taxon>
        <taxon>Gammaproteobacteria</taxon>
        <taxon>Moraxellales</taxon>
        <taxon>Moraxellaceae</taxon>
        <taxon>Acinetobacter</taxon>
    </lineage>
</organism>
<keyword evidence="1" id="KW-0812">Transmembrane</keyword>
<feature type="transmembrane region" description="Helical" evidence="1">
    <location>
        <begin position="26"/>
        <end position="43"/>
    </location>
</feature>
<dbReference type="Proteomes" id="UP001233360">
    <property type="component" value="Unassembled WGS sequence"/>
</dbReference>
<proteinExistence type="predicted"/>
<dbReference type="RefSeq" id="WP_309702584.1">
    <property type="nucleotide sequence ID" value="NZ_JAVIYX010000002.1"/>
</dbReference>
<name>A0ABU0US29_ACIBI</name>
<keyword evidence="1" id="KW-1133">Transmembrane helix</keyword>
<dbReference type="EMBL" id="JAUTBK010000002">
    <property type="protein sequence ID" value="MDQ1207266.1"/>
    <property type="molecule type" value="Genomic_DNA"/>
</dbReference>